<sequence>MAQRDLATNDDPVPERVMELAAGKRLGWLRAQYQPRQRRVFTRWNDWRLYFFEEGLIVTSPEGLEMDFRWESTTVFQCLSTLDSTVRDAAYTLVGPDLEAIAIGRGTSALLRVTVDGRRVPSVVRGAPFVHEGVWGPEIQKGVTRMRLPEVLGRIGRGETLDFNRFTVTAESVSVKNKSLPWAEVTGVDVSNGLVSISRGHRTLPPVLANEVPNLQLALVLMELLRKESSPPPRGGPSARPGEGR</sequence>
<evidence type="ECO:0000313" key="1">
    <source>
        <dbReference type="EMBL" id="GAA2728448.1"/>
    </source>
</evidence>
<dbReference type="Pfam" id="PF20226">
    <property type="entry name" value="DUF6585"/>
    <property type="match status" value="1"/>
</dbReference>
<dbReference type="RefSeq" id="WP_344451676.1">
    <property type="nucleotide sequence ID" value="NZ_BAAATZ010000013.1"/>
</dbReference>
<dbReference type="Proteomes" id="UP001501842">
    <property type="component" value="Unassembled WGS sequence"/>
</dbReference>
<dbReference type="EMBL" id="BAAATZ010000013">
    <property type="protein sequence ID" value="GAA2728448.1"/>
    <property type="molecule type" value="Genomic_DNA"/>
</dbReference>
<evidence type="ECO:0000313" key="2">
    <source>
        <dbReference type="Proteomes" id="UP001501842"/>
    </source>
</evidence>
<protein>
    <recommendedName>
        <fullName evidence="3">Scramblase</fullName>
    </recommendedName>
</protein>
<keyword evidence="2" id="KW-1185">Reference proteome</keyword>
<organism evidence="1 2">
    <name type="scientific">Actinocorallia aurantiaca</name>
    <dbReference type="NCBI Taxonomy" id="46204"/>
    <lineage>
        <taxon>Bacteria</taxon>
        <taxon>Bacillati</taxon>
        <taxon>Actinomycetota</taxon>
        <taxon>Actinomycetes</taxon>
        <taxon>Streptosporangiales</taxon>
        <taxon>Thermomonosporaceae</taxon>
        <taxon>Actinocorallia</taxon>
    </lineage>
</organism>
<reference evidence="2" key="1">
    <citation type="journal article" date="2019" name="Int. J. Syst. Evol. Microbiol.">
        <title>The Global Catalogue of Microorganisms (GCM) 10K type strain sequencing project: providing services to taxonomists for standard genome sequencing and annotation.</title>
        <authorList>
            <consortium name="The Broad Institute Genomics Platform"/>
            <consortium name="The Broad Institute Genome Sequencing Center for Infectious Disease"/>
            <person name="Wu L."/>
            <person name="Ma J."/>
        </authorList>
    </citation>
    <scope>NUCLEOTIDE SEQUENCE [LARGE SCALE GENOMIC DNA]</scope>
    <source>
        <strain evidence="2">JCM 8201</strain>
    </source>
</reference>
<proteinExistence type="predicted"/>
<gene>
    <name evidence="1" type="ORF">GCM10010439_36670</name>
</gene>
<name>A0ABP6GRI2_9ACTN</name>
<comment type="caution">
    <text evidence="1">The sequence shown here is derived from an EMBL/GenBank/DDBJ whole genome shotgun (WGS) entry which is preliminary data.</text>
</comment>
<evidence type="ECO:0008006" key="3">
    <source>
        <dbReference type="Google" id="ProtNLM"/>
    </source>
</evidence>
<accession>A0ABP6GRI2</accession>
<dbReference type="InterPro" id="IPR046492">
    <property type="entry name" value="DUF6585"/>
</dbReference>